<keyword evidence="2" id="KW-1185">Reference proteome</keyword>
<organism evidence="1 2">
    <name type="scientific">Arthrobacter mangrovi</name>
    <dbReference type="NCBI Taxonomy" id="2966350"/>
    <lineage>
        <taxon>Bacteria</taxon>
        <taxon>Bacillati</taxon>
        <taxon>Actinomycetota</taxon>
        <taxon>Actinomycetes</taxon>
        <taxon>Micrococcales</taxon>
        <taxon>Micrococcaceae</taxon>
        <taxon>Arthrobacter</taxon>
    </lineage>
</organism>
<gene>
    <name evidence="1" type="ORF">AHIS1636_05540</name>
</gene>
<dbReference type="Proteomes" id="UP001209654">
    <property type="component" value="Unassembled WGS sequence"/>
</dbReference>
<protein>
    <recommendedName>
        <fullName evidence="3">DinB family protein</fullName>
    </recommendedName>
</protein>
<dbReference type="InterPro" id="IPR007061">
    <property type="entry name" value="MST-like"/>
</dbReference>
<evidence type="ECO:0000313" key="1">
    <source>
        <dbReference type="EMBL" id="GLB66115.1"/>
    </source>
</evidence>
<name>A0ABQ5MQW1_9MICC</name>
<dbReference type="InterPro" id="IPR034660">
    <property type="entry name" value="DinB/YfiT-like"/>
</dbReference>
<dbReference type="EMBL" id="BRVS01000002">
    <property type="protein sequence ID" value="GLB66115.1"/>
    <property type="molecule type" value="Genomic_DNA"/>
</dbReference>
<evidence type="ECO:0008006" key="3">
    <source>
        <dbReference type="Google" id="ProtNLM"/>
    </source>
</evidence>
<sequence length="192" mass="21433">MGGNAEPHDNELDTLLAFLAQQRYVLELTAYGLDEDQLRLRPTAGELSIGGLIKHVNATEASWIDVVEGRERRQDRLSYAAGFTLREDESTADLLKAYKATGNRTEQVCRALGALDAPVRMPDDPWFSARPEGYSLRWILAHLIAETARHAGHADIIRESIDGATAFPLMAAAEHWPPSDWMTPWTPPERSR</sequence>
<proteinExistence type="predicted"/>
<dbReference type="SUPFAM" id="SSF109854">
    <property type="entry name" value="DinB/YfiT-like putative metalloenzymes"/>
    <property type="match status" value="1"/>
</dbReference>
<evidence type="ECO:0000313" key="2">
    <source>
        <dbReference type="Proteomes" id="UP001209654"/>
    </source>
</evidence>
<accession>A0ABQ5MQW1</accession>
<reference evidence="1 2" key="1">
    <citation type="journal article" date="2023" name="Int. J. Syst. Evol. Microbiol.">
        <title>Arthrobacter mangrovi sp. nov., an actinobacterium isolated from the rhizosphere of a mangrove.</title>
        <authorList>
            <person name="Hamada M."/>
            <person name="Saitou S."/>
            <person name="Enomoto N."/>
            <person name="Nanri K."/>
            <person name="Hidaka K."/>
            <person name="Miura T."/>
            <person name="Tamura T."/>
        </authorList>
    </citation>
    <scope>NUCLEOTIDE SEQUENCE [LARGE SCALE GENOMIC DNA]</scope>
    <source>
        <strain evidence="1 2">NBRC 112813</strain>
    </source>
</reference>
<dbReference type="Gene3D" id="1.20.120.450">
    <property type="entry name" value="dinb family like domain"/>
    <property type="match status" value="1"/>
</dbReference>
<dbReference type="Pfam" id="PF04978">
    <property type="entry name" value="MST"/>
    <property type="match status" value="1"/>
</dbReference>
<comment type="caution">
    <text evidence="1">The sequence shown here is derived from an EMBL/GenBank/DDBJ whole genome shotgun (WGS) entry which is preliminary data.</text>
</comment>